<feature type="domain" description="ABC transporter" evidence="4">
    <location>
        <begin position="5"/>
        <end position="230"/>
    </location>
</feature>
<dbReference type="Pfam" id="PF00005">
    <property type="entry name" value="ABC_tran"/>
    <property type="match status" value="1"/>
</dbReference>
<name>A0A934NHY7_9BACT</name>
<dbReference type="InterPro" id="IPR051782">
    <property type="entry name" value="ABC_Transporter_VariousFunc"/>
</dbReference>
<dbReference type="PANTHER" id="PTHR42939">
    <property type="entry name" value="ABC TRANSPORTER ATP-BINDING PROTEIN ALBC-RELATED"/>
    <property type="match status" value="1"/>
</dbReference>
<dbReference type="PANTHER" id="PTHR42939:SF1">
    <property type="entry name" value="ABC TRANSPORTER ATP-BINDING PROTEIN ALBC-RELATED"/>
    <property type="match status" value="1"/>
</dbReference>
<dbReference type="SUPFAM" id="SSF52540">
    <property type="entry name" value="P-loop containing nucleoside triphosphate hydrolases"/>
    <property type="match status" value="1"/>
</dbReference>
<dbReference type="Proteomes" id="UP000620075">
    <property type="component" value="Unassembled WGS sequence"/>
</dbReference>
<dbReference type="AlphaFoldDB" id="A0A934NHY7"/>
<dbReference type="EMBL" id="JAEKNQ010000054">
    <property type="protein sequence ID" value="MBJ7604192.1"/>
    <property type="molecule type" value="Genomic_DNA"/>
</dbReference>
<dbReference type="InterPro" id="IPR003439">
    <property type="entry name" value="ABC_transporter-like_ATP-bd"/>
</dbReference>
<dbReference type="InterPro" id="IPR003593">
    <property type="entry name" value="AAA+_ATPase"/>
</dbReference>
<evidence type="ECO:0000256" key="2">
    <source>
        <dbReference type="ARBA" id="ARBA00022741"/>
    </source>
</evidence>
<keyword evidence="1" id="KW-0813">Transport</keyword>
<dbReference type="InterPro" id="IPR027417">
    <property type="entry name" value="P-loop_NTPase"/>
</dbReference>
<keyword evidence="3 5" id="KW-0067">ATP-binding</keyword>
<accession>A0A934NHY7</accession>
<dbReference type="RefSeq" id="WP_338181416.1">
    <property type="nucleotide sequence ID" value="NZ_JAEKNQ010000054.1"/>
</dbReference>
<evidence type="ECO:0000313" key="5">
    <source>
        <dbReference type="EMBL" id="MBJ7604192.1"/>
    </source>
</evidence>
<evidence type="ECO:0000256" key="3">
    <source>
        <dbReference type="ARBA" id="ARBA00022840"/>
    </source>
</evidence>
<dbReference type="SMART" id="SM00382">
    <property type="entry name" value="AAA"/>
    <property type="match status" value="1"/>
</dbReference>
<dbReference type="PROSITE" id="PS50893">
    <property type="entry name" value="ABC_TRANSPORTER_2"/>
    <property type="match status" value="1"/>
</dbReference>
<evidence type="ECO:0000313" key="6">
    <source>
        <dbReference type="Proteomes" id="UP000620075"/>
    </source>
</evidence>
<reference evidence="5 6" key="1">
    <citation type="submission" date="2020-10" db="EMBL/GenBank/DDBJ databases">
        <title>Ca. Dormibacterota MAGs.</title>
        <authorList>
            <person name="Montgomery K."/>
        </authorList>
    </citation>
    <scope>NUCLEOTIDE SEQUENCE [LARGE SCALE GENOMIC DNA]</scope>
    <source>
        <strain evidence="5">SC8811_S16_3</strain>
    </source>
</reference>
<comment type="caution">
    <text evidence="5">The sequence shown here is derived from an EMBL/GenBank/DDBJ whole genome shotgun (WGS) entry which is preliminary data.</text>
</comment>
<dbReference type="Gene3D" id="3.40.50.300">
    <property type="entry name" value="P-loop containing nucleotide triphosphate hydrolases"/>
    <property type="match status" value="1"/>
</dbReference>
<dbReference type="GO" id="GO:0005524">
    <property type="term" value="F:ATP binding"/>
    <property type="evidence" value="ECO:0007669"/>
    <property type="project" value="UniProtKB-KW"/>
</dbReference>
<dbReference type="GO" id="GO:0016887">
    <property type="term" value="F:ATP hydrolysis activity"/>
    <property type="evidence" value="ECO:0007669"/>
    <property type="project" value="InterPro"/>
</dbReference>
<evidence type="ECO:0000259" key="4">
    <source>
        <dbReference type="PROSITE" id="PS50893"/>
    </source>
</evidence>
<gene>
    <name evidence="5" type="ORF">JF888_13525</name>
</gene>
<proteinExistence type="predicted"/>
<organism evidence="5 6">
    <name type="scientific">Candidatus Dormiibacter inghamiae</name>
    <dbReference type="NCBI Taxonomy" id="3127013"/>
    <lineage>
        <taxon>Bacteria</taxon>
        <taxon>Bacillati</taxon>
        <taxon>Candidatus Dormiibacterota</taxon>
        <taxon>Candidatus Dormibacteria</taxon>
        <taxon>Candidatus Dormibacterales</taxon>
        <taxon>Candidatus Dormibacteraceae</taxon>
        <taxon>Candidatus Dormiibacter</taxon>
    </lineage>
</organism>
<protein>
    <submittedName>
        <fullName evidence="5">ABC transporter ATP-binding protein</fullName>
    </submittedName>
</protein>
<sequence>MISALQAQRLSKRYGHAWALRDCTLNIPPGRVAALVGPNGAGKTTLLHLAVGLIAPTAGDVEVFGWSPRRQPTVVLARVGFLAQDRPLYRFTVEEMLALGRRLNPRWDDALARRRLSAVGVPLRRRTDKLSGGQQAQVALALALAKRPELLLLDEPAASLDPLARREFMEGLMEAVAEDGLTVVFSSHVLADLERVCDYLVILSAAHVQLAGDTDEMVARHKRLTGPRCDGESIGRVHSVVQALHTDRQTTLLVRTNGHIYDPSWTVSDVLLEDVVLGYLRAPGVHALPKPQVVSDSEWVP</sequence>
<keyword evidence="2" id="KW-0547">Nucleotide-binding</keyword>
<dbReference type="CDD" id="cd03230">
    <property type="entry name" value="ABC_DR_subfamily_A"/>
    <property type="match status" value="1"/>
</dbReference>
<evidence type="ECO:0000256" key="1">
    <source>
        <dbReference type="ARBA" id="ARBA00022448"/>
    </source>
</evidence>